<evidence type="ECO:0000256" key="1">
    <source>
        <dbReference type="ARBA" id="ARBA00008761"/>
    </source>
</evidence>
<name>A0A7X1N9J7_9BURK</name>
<evidence type="ECO:0000256" key="2">
    <source>
        <dbReference type="ARBA" id="ARBA00022578"/>
    </source>
</evidence>
<evidence type="ECO:0000256" key="5">
    <source>
        <dbReference type="ARBA" id="ARBA00023125"/>
    </source>
</evidence>
<evidence type="ECO:0000256" key="7">
    <source>
        <dbReference type="SAM" id="MobiDB-lite"/>
    </source>
</evidence>
<dbReference type="GO" id="GO:0003677">
    <property type="term" value="F:DNA binding"/>
    <property type="evidence" value="ECO:0007669"/>
    <property type="project" value="UniProtKB-KW"/>
</dbReference>
<evidence type="ECO:0000313" key="11">
    <source>
        <dbReference type="EMBL" id="MPW17438.1"/>
    </source>
</evidence>
<comment type="similarity">
    <text evidence="1">In the C-terminal section; belongs to the transposase 35 family.</text>
</comment>
<sequence length="477" mass="54249">MYIYSIGMSSTLTSGVRFRLYPAGEVASVLRQWIGCQRFIYSSKVDEDHLFAAQRRLEIASGKTDVATPLDQQYAHFKNRELTPWLYEVPSQILRNGAVRWMTAKQRQLKGLGRAPRRRTRRDFNSVLITGELFRFVRGASGQMLIEPGTDSNPIGQVPFIAHRIYDLPKQIVIREEVGRWYVSFCYERKSDIILREPEELAYELNRLENADLSAATLGIDRNVRDNCIATSDGRQYRLDAVVLKRIKRKEIGAKRHQRRMARSQKGSSNRRKLAARLARKKAYAARARSDFAHKTTCTLATSPTRFFVLEDLQIPNLVKRPKAKFDEFAGKWLRNGAGAKAGLNRSILQSCWGAIHRTLAYKAARRNKLVGTVPAAHTSQECSRCGHIHPDNREGARFVCRRCGLEAHADHNAACNIKARGIERLRDGQYESAKTRKRVAFRRKSNTTGGRPAHACEGKGPRPEHRAERIQDRIAA</sequence>
<feature type="domain" description="Probable transposase IS891/IS1136/IS1341" evidence="8">
    <location>
        <begin position="203"/>
        <end position="320"/>
    </location>
</feature>
<dbReference type="InterPro" id="IPR021027">
    <property type="entry name" value="Transposase_put_HTH"/>
</dbReference>
<evidence type="ECO:0000313" key="12">
    <source>
        <dbReference type="Proteomes" id="UP000484381"/>
    </source>
</evidence>
<gene>
    <name evidence="11" type="ORF">GCT13_10975</name>
</gene>
<keyword evidence="5" id="KW-0238">DNA-binding</keyword>
<dbReference type="InterPro" id="IPR001959">
    <property type="entry name" value="Transposase"/>
</dbReference>
<accession>A0A7X1N9J7</accession>
<reference evidence="11 12" key="1">
    <citation type="submission" date="2019-10" db="EMBL/GenBank/DDBJ databases">
        <title>Paraburkholderia sp. isolated from nodules of Mimosa pudica from Brazilian Atlantic Forest soils.</title>
        <authorList>
            <person name="Paulitsch F."/>
            <person name="Hungria M."/>
            <person name="Dall'Agnol R."/>
        </authorList>
    </citation>
    <scope>NUCLEOTIDE SEQUENCE [LARGE SCALE GENOMIC DNA]</scope>
    <source>
        <strain evidence="11 12">CNPSo 3157</strain>
    </source>
</reference>
<keyword evidence="6" id="KW-0233">DNA recombination</keyword>
<organism evidence="11 12">
    <name type="scientific">Paraburkholderia franconis</name>
    <dbReference type="NCBI Taxonomy" id="2654983"/>
    <lineage>
        <taxon>Bacteria</taxon>
        <taxon>Pseudomonadati</taxon>
        <taxon>Pseudomonadota</taxon>
        <taxon>Betaproteobacteria</taxon>
        <taxon>Burkholderiales</taxon>
        <taxon>Burkholderiaceae</taxon>
        <taxon>Paraburkholderia</taxon>
    </lineage>
</organism>
<dbReference type="GO" id="GO:0006310">
    <property type="term" value="P:DNA recombination"/>
    <property type="evidence" value="ECO:0007669"/>
    <property type="project" value="UniProtKB-KW"/>
</dbReference>
<feature type="region of interest" description="Disordered" evidence="7">
    <location>
        <begin position="443"/>
        <end position="477"/>
    </location>
</feature>
<dbReference type="Pfam" id="PF07282">
    <property type="entry name" value="Cas12f1-like_TNB"/>
    <property type="match status" value="1"/>
</dbReference>
<dbReference type="Proteomes" id="UP000484381">
    <property type="component" value="Unassembled WGS sequence"/>
</dbReference>
<dbReference type="AlphaFoldDB" id="A0A7X1N9J7"/>
<keyword evidence="3" id="KW-0479">Metal-binding</keyword>
<dbReference type="InterPro" id="IPR010095">
    <property type="entry name" value="Cas12f1-like_TNB"/>
</dbReference>
<dbReference type="GO" id="GO:0032196">
    <property type="term" value="P:transposition"/>
    <property type="evidence" value="ECO:0007669"/>
    <property type="project" value="UniProtKB-KW"/>
</dbReference>
<feature type="domain" description="Transposase putative helix-turn-helix" evidence="10">
    <location>
        <begin position="13"/>
        <end position="41"/>
    </location>
</feature>
<evidence type="ECO:0000256" key="6">
    <source>
        <dbReference type="ARBA" id="ARBA00023172"/>
    </source>
</evidence>
<evidence type="ECO:0000259" key="8">
    <source>
        <dbReference type="Pfam" id="PF01385"/>
    </source>
</evidence>
<feature type="domain" description="Cas12f1-like TNB" evidence="9">
    <location>
        <begin position="353"/>
        <end position="418"/>
    </location>
</feature>
<evidence type="ECO:0000256" key="3">
    <source>
        <dbReference type="ARBA" id="ARBA00022723"/>
    </source>
</evidence>
<dbReference type="NCBIfam" id="NF040570">
    <property type="entry name" value="guided_TnpB"/>
    <property type="match status" value="1"/>
</dbReference>
<keyword evidence="2" id="KW-0815">Transposition</keyword>
<dbReference type="GO" id="GO:0046872">
    <property type="term" value="F:metal ion binding"/>
    <property type="evidence" value="ECO:0007669"/>
    <property type="project" value="UniProtKB-KW"/>
</dbReference>
<proteinExistence type="inferred from homology"/>
<dbReference type="EMBL" id="WHNP01000008">
    <property type="protein sequence ID" value="MPW17438.1"/>
    <property type="molecule type" value="Genomic_DNA"/>
</dbReference>
<feature type="compositionally biased region" description="Basic and acidic residues" evidence="7">
    <location>
        <begin position="455"/>
        <end position="477"/>
    </location>
</feature>
<evidence type="ECO:0000256" key="4">
    <source>
        <dbReference type="ARBA" id="ARBA00022833"/>
    </source>
</evidence>
<dbReference type="Pfam" id="PF01385">
    <property type="entry name" value="OrfB_IS605"/>
    <property type="match status" value="1"/>
</dbReference>
<keyword evidence="12" id="KW-1185">Reference proteome</keyword>
<protein>
    <submittedName>
        <fullName evidence="11">Transposase</fullName>
    </submittedName>
</protein>
<evidence type="ECO:0000259" key="9">
    <source>
        <dbReference type="Pfam" id="PF07282"/>
    </source>
</evidence>
<comment type="caution">
    <text evidence="11">The sequence shown here is derived from an EMBL/GenBank/DDBJ whole genome shotgun (WGS) entry which is preliminary data.</text>
</comment>
<dbReference type="Pfam" id="PF12323">
    <property type="entry name" value="HTH_OrfB_IS605"/>
    <property type="match status" value="1"/>
</dbReference>
<keyword evidence="4" id="KW-0862">Zinc</keyword>
<evidence type="ECO:0000259" key="10">
    <source>
        <dbReference type="Pfam" id="PF12323"/>
    </source>
</evidence>